<evidence type="ECO:0000313" key="3">
    <source>
        <dbReference type="Proteomes" id="UP001286456"/>
    </source>
</evidence>
<evidence type="ECO:0000256" key="1">
    <source>
        <dbReference type="SAM" id="SignalP"/>
    </source>
</evidence>
<feature type="chain" id="PRO_5041932824" description="Secreted protein" evidence="1">
    <location>
        <begin position="29"/>
        <end position="92"/>
    </location>
</feature>
<dbReference type="Proteomes" id="UP001286456">
    <property type="component" value="Unassembled WGS sequence"/>
</dbReference>
<dbReference type="AlphaFoldDB" id="A0AAE0IYW2"/>
<name>A0AAE0IYW2_9PEZI</name>
<gene>
    <name evidence="2" type="ORF">B0T19DRAFT_417085</name>
</gene>
<protein>
    <recommendedName>
        <fullName evidence="4">Secreted protein</fullName>
    </recommendedName>
</protein>
<reference evidence="2" key="1">
    <citation type="journal article" date="2023" name="Mol. Phylogenet. Evol.">
        <title>Genome-scale phylogeny and comparative genomics of the fungal order Sordariales.</title>
        <authorList>
            <person name="Hensen N."/>
            <person name="Bonometti L."/>
            <person name="Westerberg I."/>
            <person name="Brannstrom I.O."/>
            <person name="Guillou S."/>
            <person name="Cros-Aarteil S."/>
            <person name="Calhoun S."/>
            <person name="Haridas S."/>
            <person name="Kuo A."/>
            <person name="Mondo S."/>
            <person name="Pangilinan J."/>
            <person name="Riley R."/>
            <person name="LaButti K."/>
            <person name="Andreopoulos B."/>
            <person name="Lipzen A."/>
            <person name="Chen C."/>
            <person name="Yan M."/>
            <person name="Daum C."/>
            <person name="Ng V."/>
            <person name="Clum A."/>
            <person name="Steindorff A."/>
            <person name="Ohm R.A."/>
            <person name="Martin F."/>
            <person name="Silar P."/>
            <person name="Natvig D.O."/>
            <person name="Lalanne C."/>
            <person name="Gautier V."/>
            <person name="Ament-Velasquez S.L."/>
            <person name="Kruys A."/>
            <person name="Hutchinson M.I."/>
            <person name="Powell A.J."/>
            <person name="Barry K."/>
            <person name="Miller A.N."/>
            <person name="Grigoriev I.V."/>
            <person name="Debuchy R."/>
            <person name="Gladieux P."/>
            <person name="Hiltunen Thoren M."/>
            <person name="Johannesson H."/>
        </authorList>
    </citation>
    <scope>NUCLEOTIDE SEQUENCE</scope>
    <source>
        <strain evidence="2">SMH4131-1</strain>
    </source>
</reference>
<dbReference type="EMBL" id="JAUEPO010000002">
    <property type="protein sequence ID" value="KAK3333081.1"/>
    <property type="molecule type" value="Genomic_DNA"/>
</dbReference>
<keyword evidence="1" id="KW-0732">Signal</keyword>
<comment type="caution">
    <text evidence="2">The sequence shown here is derived from an EMBL/GenBank/DDBJ whole genome shotgun (WGS) entry which is preliminary data.</text>
</comment>
<accession>A0AAE0IYW2</accession>
<reference evidence="2" key="2">
    <citation type="submission" date="2023-06" db="EMBL/GenBank/DDBJ databases">
        <authorList>
            <consortium name="Lawrence Berkeley National Laboratory"/>
            <person name="Haridas S."/>
            <person name="Hensen N."/>
            <person name="Bonometti L."/>
            <person name="Westerberg I."/>
            <person name="Brannstrom I.O."/>
            <person name="Guillou S."/>
            <person name="Cros-Aarteil S."/>
            <person name="Calhoun S."/>
            <person name="Kuo A."/>
            <person name="Mondo S."/>
            <person name="Pangilinan J."/>
            <person name="Riley R."/>
            <person name="Labutti K."/>
            <person name="Andreopoulos B."/>
            <person name="Lipzen A."/>
            <person name="Chen C."/>
            <person name="Yanf M."/>
            <person name="Daum C."/>
            <person name="Ng V."/>
            <person name="Clum A."/>
            <person name="Steindorff A."/>
            <person name="Ohm R."/>
            <person name="Martin F."/>
            <person name="Silar P."/>
            <person name="Natvig D."/>
            <person name="Lalanne C."/>
            <person name="Gautier V."/>
            <person name="Ament-Velasquez S.L."/>
            <person name="Kruys A."/>
            <person name="Hutchinson M.I."/>
            <person name="Powell A.J."/>
            <person name="Barry K."/>
            <person name="Miller A.N."/>
            <person name="Grigoriev I.V."/>
            <person name="Debuchy R."/>
            <person name="Gladieux P."/>
            <person name="Thoren M.H."/>
            <person name="Johannesson H."/>
        </authorList>
    </citation>
    <scope>NUCLEOTIDE SEQUENCE</scope>
    <source>
        <strain evidence="2">SMH4131-1</strain>
    </source>
</reference>
<evidence type="ECO:0008006" key="4">
    <source>
        <dbReference type="Google" id="ProtNLM"/>
    </source>
</evidence>
<proteinExistence type="predicted"/>
<feature type="signal peptide" evidence="1">
    <location>
        <begin position="1"/>
        <end position="28"/>
    </location>
</feature>
<keyword evidence="3" id="KW-1185">Reference proteome</keyword>
<organism evidence="2 3">
    <name type="scientific">Cercophora scortea</name>
    <dbReference type="NCBI Taxonomy" id="314031"/>
    <lineage>
        <taxon>Eukaryota</taxon>
        <taxon>Fungi</taxon>
        <taxon>Dikarya</taxon>
        <taxon>Ascomycota</taxon>
        <taxon>Pezizomycotina</taxon>
        <taxon>Sordariomycetes</taxon>
        <taxon>Sordariomycetidae</taxon>
        <taxon>Sordariales</taxon>
        <taxon>Lasiosphaeriaceae</taxon>
        <taxon>Cercophora</taxon>
    </lineage>
</organism>
<sequence>MSNKKRGSFRLSLSLSLFLVCDIGGVSTLNINNNAQHHHRHQKSTGLRLGLFICKTPCKKKGKKKEKKTGLQISCPFSSPIQLRVEANITRW</sequence>
<evidence type="ECO:0000313" key="2">
    <source>
        <dbReference type="EMBL" id="KAK3333081.1"/>
    </source>
</evidence>